<evidence type="ECO:0000256" key="6">
    <source>
        <dbReference type="ARBA" id="ARBA00022815"/>
    </source>
</evidence>
<name>A0AAV6FWF6_9TELE</name>
<evidence type="ECO:0000256" key="2">
    <source>
        <dbReference type="ARBA" id="ARBA00006273"/>
    </source>
</evidence>
<proteinExistence type="inferred from homology"/>
<dbReference type="GO" id="GO:0007586">
    <property type="term" value="P:digestion"/>
    <property type="evidence" value="ECO:0007669"/>
    <property type="project" value="InterPro"/>
</dbReference>
<comment type="caution">
    <text evidence="10">The sequence shown here is derived from an EMBL/GenBank/DDBJ whole genome shotgun (WGS) entry which is preliminary data.</text>
</comment>
<gene>
    <name evidence="10" type="ORF">AALO_G00257240</name>
</gene>
<dbReference type="GO" id="GO:0005615">
    <property type="term" value="C:extracellular space"/>
    <property type="evidence" value="ECO:0007669"/>
    <property type="project" value="TreeGrafter"/>
</dbReference>
<protein>
    <recommendedName>
        <fullName evidence="9">Gastrin/cholecystokinin peptide hormone domain-containing protein</fullName>
    </recommendedName>
</protein>
<evidence type="ECO:0000256" key="3">
    <source>
        <dbReference type="ARBA" id="ARBA00022525"/>
    </source>
</evidence>
<feature type="signal peptide" evidence="8">
    <location>
        <begin position="1"/>
        <end position="26"/>
    </location>
</feature>
<feature type="domain" description="Gastrin/cholecystokinin peptide hormone" evidence="9">
    <location>
        <begin position="3"/>
        <end position="118"/>
    </location>
</feature>
<dbReference type="GO" id="GO:0030424">
    <property type="term" value="C:axon"/>
    <property type="evidence" value="ECO:0007669"/>
    <property type="project" value="TreeGrafter"/>
</dbReference>
<dbReference type="InterPro" id="IPR013152">
    <property type="entry name" value="Gastrin/cholecystokinin_CS"/>
</dbReference>
<dbReference type="InterPro" id="IPR015499">
    <property type="entry name" value="CCK-like"/>
</dbReference>
<dbReference type="PANTHER" id="PTHR10786:SF0">
    <property type="entry name" value="CHOLECYSTOKININ"/>
    <property type="match status" value="1"/>
</dbReference>
<accession>A0AAV6FWF6</accession>
<evidence type="ECO:0000256" key="1">
    <source>
        <dbReference type="ARBA" id="ARBA00004613"/>
    </source>
</evidence>
<dbReference type="PANTHER" id="PTHR10786">
    <property type="entry name" value="CHOLECYSTOKININ"/>
    <property type="match status" value="1"/>
</dbReference>
<keyword evidence="8" id="KW-0732">Signal</keyword>
<dbReference type="Proteomes" id="UP000823561">
    <property type="component" value="Chromosome 20"/>
</dbReference>
<evidence type="ECO:0000256" key="4">
    <source>
        <dbReference type="ARBA" id="ARBA00022641"/>
    </source>
</evidence>
<evidence type="ECO:0000256" key="5">
    <source>
        <dbReference type="ARBA" id="ARBA00022685"/>
    </source>
</evidence>
<comment type="subcellular location">
    <subcellularLocation>
        <location evidence="1 7">Secreted</location>
    </subcellularLocation>
</comment>
<evidence type="ECO:0000256" key="8">
    <source>
        <dbReference type="SAM" id="SignalP"/>
    </source>
</evidence>
<evidence type="ECO:0000259" key="9">
    <source>
        <dbReference type="Pfam" id="PF00918"/>
    </source>
</evidence>
<keyword evidence="4" id="KW-0765">Sulfation</keyword>
<evidence type="ECO:0000256" key="7">
    <source>
        <dbReference type="RuleBase" id="RU004362"/>
    </source>
</evidence>
<dbReference type="InterPro" id="IPR001651">
    <property type="entry name" value="Gastrin/CCK"/>
</dbReference>
<dbReference type="EMBL" id="JADWDJ010000020">
    <property type="protein sequence ID" value="KAG5264716.1"/>
    <property type="molecule type" value="Genomic_DNA"/>
</dbReference>
<evidence type="ECO:0000313" key="11">
    <source>
        <dbReference type="Proteomes" id="UP000823561"/>
    </source>
</evidence>
<dbReference type="SMART" id="SM00029">
    <property type="entry name" value="GASTRIN"/>
    <property type="match status" value="1"/>
</dbReference>
<keyword evidence="5" id="KW-0165">Cleavage on pair of basic residues</keyword>
<keyword evidence="3" id="KW-0964">Secreted</keyword>
<organism evidence="10 11">
    <name type="scientific">Alosa alosa</name>
    <name type="common">allis shad</name>
    <dbReference type="NCBI Taxonomy" id="278164"/>
    <lineage>
        <taxon>Eukaryota</taxon>
        <taxon>Metazoa</taxon>
        <taxon>Chordata</taxon>
        <taxon>Craniata</taxon>
        <taxon>Vertebrata</taxon>
        <taxon>Euteleostomi</taxon>
        <taxon>Actinopterygii</taxon>
        <taxon>Neopterygii</taxon>
        <taxon>Teleostei</taxon>
        <taxon>Clupei</taxon>
        <taxon>Clupeiformes</taxon>
        <taxon>Clupeoidei</taxon>
        <taxon>Clupeidae</taxon>
        <taxon>Alosa</taxon>
    </lineage>
</organism>
<feature type="chain" id="PRO_5043439720" description="Gastrin/cholecystokinin peptide hormone domain-containing protein" evidence="8">
    <location>
        <begin position="27"/>
        <end position="118"/>
    </location>
</feature>
<dbReference type="Pfam" id="PF00918">
    <property type="entry name" value="Gastrin"/>
    <property type="match status" value="1"/>
</dbReference>
<reference evidence="10" key="1">
    <citation type="submission" date="2020-10" db="EMBL/GenBank/DDBJ databases">
        <title>Chromosome-scale genome assembly of the Allis shad, Alosa alosa.</title>
        <authorList>
            <person name="Margot Z."/>
            <person name="Christophe K."/>
            <person name="Cabau C."/>
            <person name="Louis A."/>
            <person name="Berthelot C."/>
            <person name="Parey E."/>
            <person name="Roest Crollius H."/>
            <person name="Montfort J."/>
            <person name="Robinson-Rechavi M."/>
            <person name="Bucao C."/>
            <person name="Bouchez O."/>
            <person name="Gislard M."/>
            <person name="Lluch J."/>
            <person name="Milhes M."/>
            <person name="Lampietro C."/>
            <person name="Lopez Roques C."/>
            <person name="Donnadieu C."/>
            <person name="Braasch I."/>
            <person name="Desvignes T."/>
            <person name="Postlethwait J."/>
            <person name="Bobe J."/>
            <person name="Guiguen Y."/>
        </authorList>
    </citation>
    <scope>NUCLEOTIDE SEQUENCE</scope>
    <source>
        <strain evidence="10">M-15738</strain>
        <tissue evidence="10">Blood</tissue>
    </source>
</reference>
<dbReference type="PROSITE" id="PS00259">
    <property type="entry name" value="GASTRIN"/>
    <property type="match status" value="1"/>
</dbReference>
<dbReference type="GO" id="GO:0005184">
    <property type="term" value="F:neuropeptide hormone activity"/>
    <property type="evidence" value="ECO:0007669"/>
    <property type="project" value="InterPro"/>
</dbReference>
<comment type="similarity">
    <text evidence="2 7">Belongs to the gastrin/cholecystokinin family.</text>
</comment>
<sequence>MNSGICLCVLLVTLSASCLRWTCCSAQREGSVPTLSRHARSTEPTMPATDGTGANVVAAANLGELLTKLMARKALLRKNSLSKSRASGLSNNHQIKDRDYLGWMDFGRRSAEEYDYSS</sequence>
<keyword evidence="11" id="KW-1185">Reference proteome</keyword>
<keyword evidence="6" id="KW-0027">Amidation</keyword>
<evidence type="ECO:0000313" key="10">
    <source>
        <dbReference type="EMBL" id="KAG5264716.1"/>
    </source>
</evidence>
<dbReference type="AlphaFoldDB" id="A0AAV6FWF6"/>